<comment type="caution">
    <text evidence="3">The sequence shown here is derived from an EMBL/GenBank/DDBJ whole genome shotgun (WGS) entry which is preliminary data.</text>
</comment>
<dbReference type="Gene3D" id="3.30.200.20">
    <property type="entry name" value="Phosphorylase Kinase, domain 1"/>
    <property type="match status" value="1"/>
</dbReference>
<dbReference type="RefSeq" id="WP_265895681.1">
    <property type="nucleotide sequence ID" value="NZ_JAPIVE010000001.1"/>
</dbReference>
<reference evidence="3" key="1">
    <citation type="submission" date="2022-11" db="EMBL/GenBank/DDBJ databases">
        <title>Larsenimonas rhizosphaerae sp. nov., isolated from a tidal mudflat.</title>
        <authorList>
            <person name="Lee S.D."/>
            <person name="Kim I.S."/>
        </authorList>
    </citation>
    <scope>NUCLEOTIDE SEQUENCE</scope>
    <source>
        <strain evidence="3">GH2-1</strain>
    </source>
</reference>
<dbReference type="PANTHER" id="PTHR12149">
    <property type="entry name" value="FRUCTOSAMINE 3 KINASE-RELATED PROTEIN"/>
    <property type="match status" value="1"/>
</dbReference>
<evidence type="ECO:0000256" key="2">
    <source>
        <dbReference type="PIRNR" id="PIRNR006221"/>
    </source>
</evidence>
<dbReference type="Proteomes" id="UP001165678">
    <property type="component" value="Unassembled WGS sequence"/>
</dbReference>
<dbReference type="AlphaFoldDB" id="A0AA41ZKJ9"/>
<dbReference type="Pfam" id="PF03881">
    <property type="entry name" value="Fructosamin_kin"/>
    <property type="match status" value="1"/>
</dbReference>
<sequence length="279" mass="31404">MMRSDHPVFEAHDIQLMSTLTPLQGGDISEVYQAETRQGRIVVKFGLPSVLRAEAIGLEALRQADTRLTVPCCLAHMDDALVMNFITQKPSGPFGAAFLGEELRHLHAGTRQQQHGFHGTTYAGPTPQDNTLTLDGRDFLIERRLKPLASRCHHQGYLSELDMLDLAQLYDDLPTWLEHRPACLVHGDLWHGNVLYTPDGAALIDPAVYWHYPDMDLALFELFASPAEAFSEAYWDGNKPSDWPERCALFQLYPLLNHLHLFGEGYLASVRRALSKVMN</sequence>
<dbReference type="PANTHER" id="PTHR12149:SF8">
    <property type="entry name" value="PROTEIN-RIBULOSAMINE 3-KINASE"/>
    <property type="match status" value="1"/>
</dbReference>
<evidence type="ECO:0000313" key="4">
    <source>
        <dbReference type="Proteomes" id="UP001165678"/>
    </source>
</evidence>
<dbReference type="GO" id="GO:0016301">
    <property type="term" value="F:kinase activity"/>
    <property type="evidence" value="ECO:0007669"/>
    <property type="project" value="UniProtKB-UniRule"/>
</dbReference>
<dbReference type="SUPFAM" id="SSF56112">
    <property type="entry name" value="Protein kinase-like (PK-like)"/>
    <property type="match status" value="1"/>
</dbReference>
<dbReference type="InterPro" id="IPR011009">
    <property type="entry name" value="Kinase-like_dom_sf"/>
</dbReference>
<accession>A0AA41ZKJ9</accession>
<keyword evidence="2 3" id="KW-0418">Kinase</keyword>
<comment type="similarity">
    <text evidence="1 2">Belongs to the fructosamine kinase family.</text>
</comment>
<proteinExistence type="inferred from homology"/>
<organism evidence="3 4">
    <name type="scientific">Larsenimonas rhizosphaerae</name>
    <dbReference type="NCBI Taxonomy" id="2944682"/>
    <lineage>
        <taxon>Bacteria</taxon>
        <taxon>Pseudomonadati</taxon>
        <taxon>Pseudomonadota</taxon>
        <taxon>Gammaproteobacteria</taxon>
        <taxon>Oceanospirillales</taxon>
        <taxon>Halomonadaceae</taxon>
        <taxon>Larsenimonas</taxon>
    </lineage>
</organism>
<keyword evidence="2" id="KW-0808">Transferase</keyword>
<name>A0AA41ZKJ9_9GAMM</name>
<dbReference type="PIRSF" id="PIRSF006221">
    <property type="entry name" value="Ketosamine-3-kinase"/>
    <property type="match status" value="1"/>
</dbReference>
<keyword evidence="4" id="KW-1185">Reference proteome</keyword>
<dbReference type="Gene3D" id="3.90.1200.10">
    <property type="match status" value="1"/>
</dbReference>
<dbReference type="InterPro" id="IPR016477">
    <property type="entry name" value="Fructo-/Ketosamine-3-kinase"/>
</dbReference>
<gene>
    <name evidence="3" type="ORF">OQ287_04150</name>
</gene>
<evidence type="ECO:0000313" key="3">
    <source>
        <dbReference type="EMBL" id="MCX2523423.1"/>
    </source>
</evidence>
<dbReference type="EMBL" id="JAPIVE010000001">
    <property type="protein sequence ID" value="MCX2523423.1"/>
    <property type="molecule type" value="Genomic_DNA"/>
</dbReference>
<protein>
    <submittedName>
        <fullName evidence="3">Fructosamine kinase family protein</fullName>
    </submittedName>
</protein>
<evidence type="ECO:0000256" key="1">
    <source>
        <dbReference type="ARBA" id="ARBA00009460"/>
    </source>
</evidence>